<dbReference type="EMBL" id="LAZR01000105">
    <property type="protein sequence ID" value="KKN91154.1"/>
    <property type="molecule type" value="Genomic_DNA"/>
</dbReference>
<sequence length="62" mass="7135">MAQKRHFLSEITYKTTFLSERVDNFAVFSFFMVIGPHIRTSITCITGLSDNIVDFEQITGFL</sequence>
<reference evidence="1" key="1">
    <citation type="journal article" date="2015" name="Nature">
        <title>Complex archaea that bridge the gap between prokaryotes and eukaryotes.</title>
        <authorList>
            <person name="Spang A."/>
            <person name="Saw J.H."/>
            <person name="Jorgensen S.L."/>
            <person name="Zaremba-Niedzwiedzka K."/>
            <person name="Martijn J."/>
            <person name="Lind A.E."/>
            <person name="van Eijk R."/>
            <person name="Schleper C."/>
            <person name="Guy L."/>
            <person name="Ettema T.J."/>
        </authorList>
    </citation>
    <scope>NUCLEOTIDE SEQUENCE</scope>
</reference>
<name>A0A0F9UHL4_9ZZZZ</name>
<protein>
    <submittedName>
        <fullName evidence="1">Uncharacterized protein</fullName>
    </submittedName>
</protein>
<evidence type="ECO:0000313" key="1">
    <source>
        <dbReference type="EMBL" id="KKN91154.1"/>
    </source>
</evidence>
<gene>
    <name evidence="1" type="ORF">LCGC14_0220190</name>
</gene>
<proteinExistence type="predicted"/>
<accession>A0A0F9UHL4</accession>
<organism evidence="1">
    <name type="scientific">marine sediment metagenome</name>
    <dbReference type="NCBI Taxonomy" id="412755"/>
    <lineage>
        <taxon>unclassified sequences</taxon>
        <taxon>metagenomes</taxon>
        <taxon>ecological metagenomes</taxon>
    </lineage>
</organism>
<dbReference type="AlphaFoldDB" id="A0A0F9UHL4"/>
<comment type="caution">
    <text evidence="1">The sequence shown here is derived from an EMBL/GenBank/DDBJ whole genome shotgun (WGS) entry which is preliminary data.</text>
</comment>